<keyword evidence="4" id="KW-0812">Transmembrane</keyword>
<dbReference type="KEGG" id="egt:105957096"/>
<evidence type="ECO:0000313" key="5">
    <source>
        <dbReference type="EMBL" id="EYU45855.1"/>
    </source>
</evidence>
<dbReference type="STRING" id="4155.A0A022S3I9"/>
<dbReference type="PANTHER" id="PTHR31234:SF2">
    <property type="entry name" value="OS05G0199100 PROTEIN"/>
    <property type="match status" value="1"/>
</dbReference>
<dbReference type="GO" id="GO:0016020">
    <property type="term" value="C:membrane"/>
    <property type="evidence" value="ECO:0007669"/>
    <property type="project" value="UniProtKB-SubCell"/>
</dbReference>
<keyword evidence="6" id="KW-1185">Reference proteome</keyword>
<organism evidence="5 6">
    <name type="scientific">Erythranthe guttata</name>
    <name type="common">Yellow monkey flower</name>
    <name type="synonym">Mimulus guttatus</name>
    <dbReference type="NCBI Taxonomy" id="4155"/>
    <lineage>
        <taxon>Eukaryota</taxon>
        <taxon>Viridiplantae</taxon>
        <taxon>Streptophyta</taxon>
        <taxon>Embryophyta</taxon>
        <taxon>Tracheophyta</taxon>
        <taxon>Spermatophyta</taxon>
        <taxon>Magnoliopsida</taxon>
        <taxon>eudicotyledons</taxon>
        <taxon>Gunneridae</taxon>
        <taxon>Pentapetalae</taxon>
        <taxon>asterids</taxon>
        <taxon>lamiids</taxon>
        <taxon>Lamiales</taxon>
        <taxon>Phrymaceae</taxon>
        <taxon>Erythranthe</taxon>
    </lineage>
</organism>
<keyword evidence="2 4" id="KW-0472">Membrane</keyword>
<reference evidence="5 6" key="1">
    <citation type="journal article" date="2013" name="Proc. Natl. Acad. Sci. U.S.A.">
        <title>Fine-scale variation in meiotic recombination in Mimulus inferred from population shotgun sequencing.</title>
        <authorList>
            <person name="Hellsten U."/>
            <person name="Wright K.M."/>
            <person name="Jenkins J."/>
            <person name="Shu S."/>
            <person name="Yuan Y."/>
            <person name="Wessler S.R."/>
            <person name="Schmutz J."/>
            <person name="Willis J.H."/>
            <person name="Rokhsar D.S."/>
        </authorList>
    </citation>
    <scope>NUCLEOTIDE SEQUENCE [LARGE SCALE GENOMIC DNA]</scope>
    <source>
        <strain evidence="6">cv. DUN x IM62</strain>
    </source>
</reference>
<dbReference type="PhylomeDB" id="A0A022S3I9"/>
<dbReference type="GO" id="GO:0098542">
    <property type="term" value="P:defense response to other organism"/>
    <property type="evidence" value="ECO:0007669"/>
    <property type="project" value="InterPro"/>
</dbReference>
<dbReference type="OrthoDB" id="777167at2759"/>
<evidence type="ECO:0000256" key="3">
    <source>
        <dbReference type="SAM" id="MobiDB-lite"/>
    </source>
</evidence>
<evidence type="ECO:0000256" key="1">
    <source>
        <dbReference type="ARBA" id="ARBA00004370"/>
    </source>
</evidence>
<feature type="compositionally biased region" description="Low complexity" evidence="3">
    <location>
        <begin position="14"/>
        <end position="25"/>
    </location>
</feature>
<feature type="region of interest" description="Disordered" evidence="3">
    <location>
        <begin position="1"/>
        <end position="25"/>
    </location>
</feature>
<dbReference type="PANTHER" id="PTHR31234">
    <property type="entry name" value="LATE EMBRYOGENESIS ABUNDANT (LEA) HYDROXYPROLINE-RICH GLYCOPROTEIN FAMILY"/>
    <property type="match status" value="1"/>
</dbReference>
<evidence type="ECO:0000313" key="6">
    <source>
        <dbReference type="Proteomes" id="UP000030748"/>
    </source>
</evidence>
<dbReference type="EMBL" id="KI630171">
    <property type="protein sequence ID" value="EYU45855.1"/>
    <property type="molecule type" value="Genomic_DNA"/>
</dbReference>
<dbReference type="OMA" id="CCFFWTV"/>
<name>A0A022S3I9_ERYGU</name>
<protein>
    <recommendedName>
        <fullName evidence="7">Late embryogenesis abundant protein LEA-2 subgroup domain-containing protein</fullName>
    </recommendedName>
</protein>
<evidence type="ECO:0000256" key="2">
    <source>
        <dbReference type="ARBA" id="ARBA00023136"/>
    </source>
</evidence>
<dbReference type="eggNOG" id="ENOG502QPUX">
    <property type="taxonomic scope" value="Eukaryota"/>
</dbReference>
<sequence>MTDRERVYPSRLKGGAAPGAANGGPSLAVPPNKAHPYNAARPVYRPKAPPRRSHRRGCCCSCCLCTTLFIFIILLLAAIAGAVFYALYRPHRPSFNVASLSLSEFNLTDTAVTSAFNVTITARNTNSEIAFFYDQISVKIISGEIGIGDGIFPGFTLSKKNATNLRAIVSTANYVFPDGTDISPLKSSFNSRNLPVKIQMETKVKTKIGKIETTKLKIRVYCNGINIGIPNGETASVAAISNLKCKVDPRIKIFKWTI</sequence>
<feature type="transmembrane region" description="Helical" evidence="4">
    <location>
        <begin position="68"/>
        <end position="88"/>
    </location>
</feature>
<keyword evidence="4" id="KW-1133">Transmembrane helix</keyword>
<evidence type="ECO:0000256" key="4">
    <source>
        <dbReference type="SAM" id="Phobius"/>
    </source>
</evidence>
<evidence type="ECO:0008006" key="7">
    <source>
        <dbReference type="Google" id="ProtNLM"/>
    </source>
</evidence>
<dbReference type="Proteomes" id="UP000030748">
    <property type="component" value="Unassembled WGS sequence"/>
</dbReference>
<proteinExistence type="predicted"/>
<comment type="subcellular location">
    <subcellularLocation>
        <location evidence="1">Membrane</location>
    </subcellularLocation>
</comment>
<gene>
    <name evidence="5" type="ORF">MIMGU_mgv1a012216mg</name>
</gene>
<accession>A0A022S3I9</accession>
<dbReference type="InterPro" id="IPR044839">
    <property type="entry name" value="NDR1-like"/>
</dbReference>
<dbReference type="AlphaFoldDB" id="A0A022S3I9"/>